<protein>
    <submittedName>
        <fullName evidence="7">Ribonuclease J</fullName>
    </submittedName>
</protein>
<sequence length="555" mass="63227">HFLQNFPNNFLQNFPNIKIYGTRLTAAFLRAKLSEYKNEFKDTKIYELEPRNKIKLGINFDIEFIRVNHSIPDGVGVAIKTPLGIIIHTGDFKIDLNPTTDRFIDLYKFAEYGENGVLLLLADSTNCQREGFSISESAVQDSIIPMFSYKDGMIIVAVFASSIERIQDLVTAAKVNNKYVTFSGRSLLKYTKIAEEMGYLNLYDIVIPIDKINRYPREKIVCITTGTQGEPYSSLSLIAFGSHKHIKVEDGDMVIFSSSIIPGNEMVVTRMINNLFDLGAKMVGEDKKLLHVSGHASSEDLKLMYRLVKPKYFIPIHGEKRHLINHIKLVESLNGLNTKGFLLYNGYVLEIDKNLEAKLSEPIEIRNIYVDGKGVGDLEESIFHDREQLSLNGVVVANVILSKNQSGNYDIKIDTESKGFIYKGGEKENLLIKTEELRKEGINAAMESVKKLLSRNKKTPSTIKYEVKEALRKKYMQIIGREPVIFVSLYINDIDILEKSNDNEETINNDNNNNINNTEEKIICHSNLTKKKKKLMKRKAILNRIRQKKKRIKSS</sequence>
<dbReference type="InterPro" id="IPR001587">
    <property type="entry name" value="RNase_J_CS"/>
</dbReference>
<dbReference type="Pfam" id="PF07521">
    <property type="entry name" value="RMMBL"/>
    <property type="match status" value="1"/>
</dbReference>
<evidence type="ECO:0000256" key="1">
    <source>
        <dbReference type="ARBA" id="ARBA00022723"/>
    </source>
</evidence>
<dbReference type="Gene3D" id="3.10.20.580">
    <property type="match status" value="1"/>
</dbReference>
<dbReference type="PANTHER" id="PTHR43694">
    <property type="entry name" value="RIBONUCLEASE J"/>
    <property type="match status" value="1"/>
</dbReference>
<dbReference type="Gene3D" id="3.40.50.10710">
    <property type="entry name" value="Metallo-hydrolase/oxidoreductase"/>
    <property type="match status" value="1"/>
</dbReference>
<dbReference type="InterPro" id="IPR036866">
    <property type="entry name" value="RibonucZ/Hydroxyglut_hydro"/>
</dbReference>
<keyword evidence="8" id="KW-1185">Reference proteome</keyword>
<dbReference type="SUPFAM" id="SSF56281">
    <property type="entry name" value="Metallo-hydrolase/oxidoreductase"/>
    <property type="match status" value="1"/>
</dbReference>
<comment type="caution">
    <text evidence="7">The sequence shown here is derived from an EMBL/GenBank/DDBJ whole genome shotgun (WGS) entry which is preliminary data.</text>
</comment>
<feature type="domain" description="Ribonuclease J beta-CASP" evidence="6">
    <location>
        <begin position="152"/>
        <end position="275"/>
    </location>
</feature>
<accession>A0ABY2TNJ6</accession>
<dbReference type="Pfam" id="PF22505">
    <property type="entry name" value="RNase_J_b_CASP"/>
    <property type="match status" value="1"/>
</dbReference>
<feature type="domain" description="Ribonuclease J C-terminal" evidence="5">
    <location>
        <begin position="383"/>
        <end position="487"/>
    </location>
</feature>
<dbReference type="InterPro" id="IPR042173">
    <property type="entry name" value="RNase_J_2"/>
</dbReference>
<dbReference type="Gene3D" id="3.60.15.10">
    <property type="entry name" value="Ribonuclease Z/Hydroxyacylglutathione hydrolase-like"/>
    <property type="match status" value="1"/>
</dbReference>
<keyword evidence="3" id="KW-0862">Zinc</keyword>
<dbReference type="PANTHER" id="PTHR43694:SF1">
    <property type="entry name" value="RIBONUCLEASE J"/>
    <property type="match status" value="1"/>
</dbReference>
<feature type="domain" description="Zn-dependent metallo-hydrolase RNA specificity" evidence="4">
    <location>
        <begin position="288"/>
        <end position="332"/>
    </location>
</feature>
<evidence type="ECO:0000259" key="4">
    <source>
        <dbReference type="Pfam" id="PF07521"/>
    </source>
</evidence>
<dbReference type="PROSITE" id="PS01292">
    <property type="entry name" value="UPF0036"/>
    <property type="match status" value="1"/>
</dbReference>
<dbReference type="InterPro" id="IPR011108">
    <property type="entry name" value="RMMBL"/>
</dbReference>
<dbReference type="InterPro" id="IPR041636">
    <property type="entry name" value="RNase_J_C"/>
</dbReference>
<keyword evidence="2" id="KW-0378">Hydrolase</keyword>
<dbReference type="Proteomes" id="UP000310168">
    <property type="component" value="Unassembled WGS sequence"/>
</dbReference>
<evidence type="ECO:0000313" key="7">
    <source>
        <dbReference type="EMBL" id="TKZ30798.1"/>
    </source>
</evidence>
<evidence type="ECO:0000259" key="6">
    <source>
        <dbReference type="Pfam" id="PF22505"/>
    </source>
</evidence>
<name>A0ABY2TNJ6_9SPIR</name>
<evidence type="ECO:0000313" key="8">
    <source>
        <dbReference type="Proteomes" id="UP000310168"/>
    </source>
</evidence>
<dbReference type="NCBIfam" id="TIGR00649">
    <property type="entry name" value="MG423"/>
    <property type="match status" value="1"/>
</dbReference>
<reference evidence="7 8" key="1">
    <citation type="journal article" date="2019" name="Anaerobe">
        <title>Brachyspira catarrhinii sp. nov., an anaerobic intestinal spirochaete isolated from vervet monkeys may have been misidentified as Brachyspira aalborgi in previous studies.</title>
        <authorList>
            <person name="Phillips N.D."/>
            <person name="La T."/>
            <person name="Hampson D.J."/>
        </authorList>
    </citation>
    <scope>NUCLEOTIDE SEQUENCE [LARGE SCALE GENOMIC DNA]</scope>
    <source>
        <strain evidence="7 8">Z12</strain>
    </source>
</reference>
<dbReference type="EMBL" id="SJDU01000343">
    <property type="protein sequence ID" value="TKZ30798.1"/>
    <property type="molecule type" value="Genomic_DNA"/>
</dbReference>
<gene>
    <name evidence="7" type="ORF">EZH24_10285</name>
</gene>
<dbReference type="Pfam" id="PF17770">
    <property type="entry name" value="RNase_J_C"/>
    <property type="match status" value="1"/>
</dbReference>
<dbReference type="RefSeq" id="WP_137999044.1">
    <property type="nucleotide sequence ID" value="NZ_SJDU01000343.1"/>
</dbReference>
<evidence type="ECO:0000256" key="2">
    <source>
        <dbReference type="ARBA" id="ARBA00022801"/>
    </source>
</evidence>
<feature type="non-terminal residue" evidence="7">
    <location>
        <position position="1"/>
    </location>
</feature>
<dbReference type="InterPro" id="IPR055132">
    <property type="entry name" value="RNase_J_b_CASP"/>
</dbReference>
<organism evidence="7 8">
    <name type="scientific">Brachyspira catarrhinii</name>
    <dbReference type="NCBI Taxonomy" id="2528966"/>
    <lineage>
        <taxon>Bacteria</taxon>
        <taxon>Pseudomonadati</taxon>
        <taxon>Spirochaetota</taxon>
        <taxon>Spirochaetia</taxon>
        <taxon>Brachyspirales</taxon>
        <taxon>Brachyspiraceae</taxon>
        <taxon>Brachyspira</taxon>
    </lineage>
</organism>
<proteinExistence type="predicted"/>
<keyword evidence="1" id="KW-0479">Metal-binding</keyword>
<evidence type="ECO:0000256" key="3">
    <source>
        <dbReference type="ARBA" id="ARBA00022833"/>
    </source>
</evidence>
<evidence type="ECO:0000259" key="5">
    <source>
        <dbReference type="Pfam" id="PF17770"/>
    </source>
</evidence>
<dbReference type="InterPro" id="IPR004613">
    <property type="entry name" value="RNase_J"/>
</dbReference>